<feature type="domain" description="CARD" evidence="3">
    <location>
        <begin position="462"/>
        <end position="537"/>
    </location>
</feature>
<dbReference type="InterPro" id="IPR001315">
    <property type="entry name" value="CARD"/>
</dbReference>
<gene>
    <name evidence="4" type="ORF">C922_05762</name>
</gene>
<protein>
    <recommendedName>
        <fullName evidence="3">CARD domain-containing protein</fullName>
    </recommendedName>
</protein>
<feature type="compositionally biased region" description="Polar residues" evidence="2">
    <location>
        <begin position="1"/>
        <end position="17"/>
    </location>
</feature>
<dbReference type="AlphaFoldDB" id="W6ZSH5"/>
<feature type="non-terminal residue" evidence="4">
    <location>
        <position position="742"/>
    </location>
</feature>
<dbReference type="GeneID" id="20041036"/>
<keyword evidence="1" id="KW-0175">Coiled coil</keyword>
<dbReference type="EMBL" id="KI965627">
    <property type="protein sequence ID" value="EUD63857.1"/>
    <property type="molecule type" value="Genomic_DNA"/>
</dbReference>
<proteinExistence type="predicted"/>
<dbReference type="OrthoDB" id="376720at2759"/>
<name>W6ZSH5_9APIC</name>
<evidence type="ECO:0000256" key="2">
    <source>
        <dbReference type="SAM" id="MobiDB-lite"/>
    </source>
</evidence>
<dbReference type="PROSITE" id="PS50209">
    <property type="entry name" value="CARD"/>
    <property type="match status" value="1"/>
</dbReference>
<evidence type="ECO:0000259" key="3">
    <source>
        <dbReference type="PROSITE" id="PS50209"/>
    </source>
</evidence>
<organism evidence="4 5">
    <name type="scientific">Plasmodium inui San Antonio 1</name>
    <dbReference type="NCBI Taxonomy" id="1237626"/>
    <lineage>
        <taxon>Eukaryota</taxon>
        <taxon>Sar</taxon>
        <taxon>Alveolata</taxon>
        <taxon>Apicomplexa</taxon>
        <taxon>Aconoidasida</taxon>
        <taxon>Haemosporida</taxon>
        <taxon>Plasmodiidae</taxon>
        <taxon>Plasmodium</taxon>
        <taxon>Plasmodium (Plasmodium)</taxon>
    </lineage>
</organism>
<sequence length="742" mass="87554">MESDQFGQNSEANGHEQNNSNSDNDNSNDHSNDHRKVSSENVNTTHLRNNSSYISLRNYKIPRKVSRYLYLDKDNTCPVNAKNNDKKYIQKEIITIPNTFIQKAQSGAQKSAIEINRVNYVYAMNDDNSLISLWAPYNREIYAFSELKFYAEHYDELEGVIDQTYNSEIRRIDKVLYKNMKECSDQTREMNTLVYHLENPEINGIRESEYSAKKQKYKEKIDTLQQCLKRNYKKNEKSIKESRSIIYNTVNDISCIWLNLCQTYIYYDMVTLREMKVKQYNVKSITSFINETRKIQKSGEDIIKRVKQHLNGSLASETTEFVLEEIKYIVEKMDLHLRKVTGASDTIRKLSKQEFWNYFQRFTLQTEFFKLADVYSSFKFSTENLEILRYVSEKKKEKLDQTFGKFVDGLNNIISIRTSSLYSISGIHAVMLASEELLKSIESLHTSIYEQIKEHILYSNAQIEETKKILDQKMLKLEEYLKDTKGLITTIKERFNLNITESEKIEKKRNETNKINTSLEKCKKLLDFIGTIKSRNPMILETGKKLEEYSKQISIRKTEFQQLETSINEHVRKIKELIENEKQRRSMREEIKKHLKYFSETLHNIKEMISQKEEVEKYILSIEILIKGVPYLSDEFTTQKTELRDRAKSIIYSFYHENLQIFVEKLAEFNTKHQALNKEEKTKEETQEIYEQTKGKYQELVTMNCDGIAEMLNNLRGVVNSLSELKKKIIEQHAQNINTHVS</sequence>
<evidence type="ECO:0000313" key="4">
    <source>
        <dbReference type="EMBL" id="EUD63857.1"/>
    </source>
</evidence>
<evidence type="ECO:0000313" key="5">
    <source>
        <dbReference type="Proteomes" id="UP000030640"/>
    </source>
</evidence>
<evidence type="ECO:0000256" key="1">
    <source>
        <dbReference type="SAM" id="Coils"/>
    </source>
</evidence>
<feature type="region of interest" description="Disordered" evidence="2">
    <location>
        <begin position="1"/>
        <end position="46"/>
    </location>
</feature>
<dbReference type="VEuPathDB" id="PlasmoDB:C922_05762"/>
<accession>W6ZSH5</accession>
<dbReference type="Proteomes" id="UP000030640">
    <property type="component" value="Unassembled WGS sequence"/>
</dbReference>
<dbReference type="Pfam" id="PF18515">
    <property type="entry name" value="Rh5"/>
    <property type="match status" value="1"/>
</dbReference>
<dbReference type="RefSeq" id="XP_008819555.1">
    <property type="nucleotide sequence ID" value="XM_008821333.1"/>
</dbReference>
<feature type="compositionally biased region" description="Basic and acidic residues" evidence="2">
    <location>
        <begin position="27"/>
        <end position="38"/>
    </location>
</feature>
<feature type="coiled-coil region" evidence="1">
    <location>
        <begin position="676"/>
        <end position="728"/>
    </location>
</feature>
<reference evidence="4 5" key="1">
    <citation type="submission" date="2013-02" db="EMBL/GenBank/DDBJ databases">
        <title>The Genome Sequence of Plasmodium inui San Antonio 1.</title>
        <authorList>
            <consortium name="The Broad Institute Genome Sequencing Platform"/>
            <consortium name="The Broad Institute Genome Sequencing Center for Infectious Disease"/>
            <person name="Neafsey D."/>
            <person name="Cheeseman I."/>
            <person name="Volkman S."/>
            <person name="Adams J."/>
            <person name="Walker B."/>
            <person name="Young S.K."/>
            <person name="Zeng Q."/>
            <person name="Gargeya S."/>
            <person name="Fitzgerald M."/>
            <person name="Haas B."/>
            <person name="Abouelleil A."/>
            <person name="Alvarado L."/>
            <person name="Arachchi H.M."/>
            <person name="Berlin A.M."/>
            <person name="Chapman S.B."/>
            <person name="Dewar J."/>
            <person name="Goldberg J."/>
            <person name="Griggs A."/>
            <person name="Gujja S."/>
            <person name="Hansen M."/>
            <person name="Howarth C."/>
            <person name="Imamovic A."/>
            <person name="Larimer J."/>
            <person name="McCowan C."/>
            <person name="Murphy C."/>
            <person name="Neiman D."/>
            <person name="Pearson M."/>
            <person name="Priest M."/>
            <person name="Roberts A."/>
            <person name="Saif S."/>
            <person name="Shea T."/>
            <person name="Sisk P."/>
            <person name="Sykes S."/>
            <person name="Wortman J."/>
            <person name="Nusbaum C."/>
            <person name="Birren B."/>
        </authorList>
    </citation>
    <scope>NUCLEOTIDE SEQUENCE [LARGE SCALE GENOMIC DNA]</scope>
    <source>
        <strain evidence="4 5">San Antonio 1</strain>
    </source>
</reference>
<keyword evidence="5" id="KW-1185">Reference proteome</keyword>
<dbReference type="InterPro" id="IPR041668">
    <property type="entry name" value="Rh5_CC"/>
</dbReference>